<proteinExistence type="inferred from homology"/>
<dbReference type="RefSeq" id="WP_073051261.1">
    <property type="nucleotide sequence ID" value="NZ_FQUP01000001.1"/>
</dbReference>
<gene>
    <name evidence="6" type="ORF">SAMN02745157_0558</name>
</gene>
<dbReference type="SUPFAM" id="SSF54001">
    <property type="entry name" value="Cysteine proteinases"/>
    <property type="match status" value="1"/>
</dbReference>
<dbReference type="STRING" id="1122133.SAMN02745157_0558"/>
<dbReference type="InterPro" id="IPR000064">
    <property type="entry name" value="NLP_P60_dom"/>
</dbReference>
<keyword evidence="3" id="KW-0378">Hydrolase</keyword>
<name>A0A1M4UXI8_9HYPH</name>
<evidence type="ECO:0000256" key="1">
    <source>
        <dbReference type="ARBA" id="ARBA00007074"/>
    </source>
</evidence>
<comment type="similarity">
    <text evidence="1">Belongs to the peptidase C40 family.</text>
</comment>
<feature type="domain" description="NlpC/P60" evidence="5">
    <location>
        <begin position="3"/>
        <end position="142"/>
    </location>
</feature>
<evidence type="ECO:0000256" key="2">
    <source>
        <dbReference type="ARBA" id="ARBA00022670"/>
    </source>
</evidence>
<evidence type="ECO:0000256" key="4">
    <source>
        <dbReference type="ARBA" id="ARBA00022807"/>
    </source>
</evidence>
<dbReference type="GO" id="GO:0006508">
    <property type="term" value="P:proteolysis"/>
    <property type="evidence" value="ECO:0007669"/>
    <property type="project" value="UniProtKB-KW"/>
</dbReference>
<reference evidence="6 7" key="1">
    <citation type="submission" date="2016-11" db="EMBL/GenBank/DDBJ databases">
        <authorList>
            <person name="Jaros S."/>
            <person name="Januszkiewicz K."/>
            <person name="Wedrychowicz H."/>
        </authorList>
    </citation>
    <scope>NUCLEOTIDE SEQUENCE [LARGE SCALE GENOMIC DNA]</scope>
    <source>
        <strain evidence="6 7">DSM 19436</strain>
    </source>
</reference>
<evidence type="ECO:0000313" key="7">
    <source>
        <dbReference type="Proteomes" id="UP000184485"/>
    </source>
</evidence>
<dbReference type="NCBIfam" id="TIGR02219">
    <property type="entry name" value="phage_NlpC_fam"/>
    <property type="match status" value="1"/>
</dbReference>
<dbReference type="Pfam" id="PF00877">
    <property type="entry name" value="NLPC_P60"/>
    <property type="match status" value="1"/>
</dbReference>
<dbReference type="PROSITE" id="PS51935">
    <property type="entry name" value="NLPC_P60"/>
    <property type="match status" value="1"/>
</dbReference>
<keyword evidence="2" id="KW-0645">Protease</keyword>
<keyword evidence="4" id="KW-0788">Thiol protease</keyword>
<dbReference type="InterPro" id="IPR038765">
    <property type="entry name" value="Papain-like_cys_pep_sf"/>
</dbReference>
<dbReference type="GO" id="GO:0008234">
    <property type="term" value="F:cysteine-type peptidase activity"/>
    <property type="evidence" value="ECO:0007669"/>
    <property type="project" value="UniProtKB-KW"/>
</dbReference>
<dbReference type="AlphaFoldDB" id="A0A1M4UXI8"/>
<keyword evidence="7" id="KW-1185">Reference proteome</keyword>
<evidence type="ECO:0000259" key="5">
    <source>
        <dbReference type="PROSITE" id="PS51935"/>
    </source>
</evidence>
<dbReference type="OrthoDB" id="6058745at2"/>
<dbReference type="Proteomes" id="UP000184485">
    <property type="component" value="Unassembled WGS sequence"/>
</dbReference>
<organism evidence="6 7">
    <name type="scientific">Kaistia soli DSM 19436</name>
    <dbReference type="NCBI Taxonomy" id="1122133"/>
    <lineage>
        <taxon>Bacteria</taxon>
        <taxon>Pseudomonadati</taxon>
        <taxon>Pseudomonadota</taxon>
        <taxon>Alphaproteobacteria</taxon>
        <taxon>Hyphomicrobiales</taxon>
        <taxon>Kaistiaceae</taxon>
        <taxon>Kaistia</taxon>
    </lineage>
</organism>
<evidence type="ECO:0000313" key="6">
    <source>
        <dbReference type="EMBL" id="SHE61360.1"/>
    </source>
</evidence>
<dbReference type="InterPro" id="IPR011929">
    <property type="entry name" value="Phage_pept_NlpC/P60"/>
</dbReference>
<sequence length="146" mass="15832">MAVITRDALVDAALGWLGTPYRHQASLKGVGADCLGLVRGVWREVYGDEPEPMPAYTPDWAEARGNESLRDAAARHMTSVDPVAALPGDLLLFRWREGLPAKHAAILAVPGRFIHAHDGAAVAMASLTPWWARRLAFAFSFPGVTF</sequence>
<accession>A0A1M4UXI8</accession>
<dbReference type="EMBL" id="FQUP01000001">
    <property type="protein sequence ID" value="SHE61360.1"/>
    <property type="molecule type" value="Genomic_DNA"/>
</dbReference>
<evidence type="ECO:0000256" key="3">
    <source>
        <dbReference type="ARBA" id="ARBA00022801"/>
    </source>
</evidence>
<protein>
    <submittedName>
        <fullName evidence="6">Putative phage cell wall peptidase, NlpC/P60 family</fullName>
    </submittedName>
</protein>
<dbReference type="Gene3D" id="3.90.1720.10">
    <property type="entry name" value="endopeptidase domain like (from Nostoc punctiforme)"/>
    <property type="match status" value="1"/>
</dbReference>